<organism evidence="5 6">
    <name type="scientific">Stenotrophomonas tumulicola</name>
    <dbReference type="NCBI Taxonomy" id="1685415"/>
    <lineage>
        <taxon>Bacteria</taxon>
        <taxon>Pseudomonadati</taxon>
        <taxon>Pseudomonadota</taxon>
        <taxon>Gammaproteobacteria</taxon>
        <taxon>Lysobacterales</taxon>
        <taxon>Lysobacteraceae</taxon>
        <taxon>Stenotrophomonas</taxon>
    </lineage>
</organism>
<dbReference type="PANTHER" id="PTHR30404:SF0">
    <property type="entry name" value="N-ACETYLMURAMOYL-L-ALANINE AMIDASE AMIC"/>
    <property type="match status" value="1"/>
</dbReference>
<dbReference type="InterPro" id="IPR050695">
    <property type="entry name" value="N-acetylmuramoyl_amidase_3"/>
</dbReference>
<gene>
    <name evidence="5" type="ORF">H4O11_05095</name>
</gene>
<keyword evidence="6" id="KW-1185">Reference proteome</keyword>
<dbReference type="Gene3D" id="3.40.630.40">
    <property type="entry name" value="Zn-dependent exopeptidases"/>
    <property type="match status" value="1"/>
</dbReference>
<dbReference type="GO" id="GO:0030288">
    <property type="term" value="C:outer membrane-bounded periplasmic space"/>
    <property type="evidence" value="ECO:0007669"/>
    <property type="project" value="TreeGrafter"/>
</dbReference>
<evidence type="ECO:0000259" key="4">
    <source>
        <dbReference type="SMART" id="SM00646"/>
    </source>
</evidence>
<dbReference type="InterPro" id="IPR002508">
    <property type="entry name" value="MurNAc-LAA_cat"/>
</dbReference>
<sequence length="520" mass="57480">MKSFVRHIGISGCLLALGAIVTPGVARNGPPTTPVDVRASPQDLELDALLSAEARRVMQGVVRLEGQSTSGAVNATMNLATRDIVVDFSREFLPHEAEAPFEDQLDEFRHALMAASAPFLAAARVQYRFDGRDLFFYFPKLQEEDAHGREAEAARFGSGAGSAMVSAGHGYYRRLVKDIWVTQRDPRNGVLEDLITPLYAEELKGWLESRSQMPVFRPRTTSTDIHESSGRAWWEVAGRYHLEAQYPDNPEIWNSLGSGTSDDHHYKEDIRSRPLFANHHDADVAIHLHTNAAGPSATGTRVIYQTGREQSRLLASSILCYVRELVTAADAYHDFVVSAEAHPDNKGENRLAQMPSVIVEAAFHTNPDDALALQDPVFRAAAMKGVEKGYRLWREGKPCQPLAIQRVTDVTLPPHTVGEVEVHFEGHPRFPVTMEVTPLECPQDSTCDGGEEVKKEPLDSPLTFEIECGRGDHTRISLWQTVLRDDDGVASAAAQHRLTCTGPASAKEGHRARQARIGMW</sequence>
<accession>A0A7W3FKG0</accession>
<dbReference type="GO" id="GO:0009253">
    <property type="term" value="P:peptidoglycan catabolic process"/>
    <property type="evidence" value="ECO:0007669"/>
    <property type="project" value="InterPro"/>
</dbReference>
<keyword evidence="3" id="KW-0378">Hydrolase</keyword>
<dbReference type="EC" id="3.5.1.28" evidence="2"/>
<reference evidence="5 6" key="1">
    <citation type="submission" date="2020-08" db="EMBL/GenBank/DDBJ databases">
        <title>Stenotrophomonas tumulicola JCM 30961.</title>
        <authorList>
            <person name="Deng Y."/>
        </authorList>
    </citation>
    <scope>NUCLEOTIDE SEQUENCE [LARGE SCALE GENOMIC DNA]</scope>
    <source>
        <strain evidence="5 6">JCM 30961</strain>
    </source>
</reference>
<comment type="caution">
    <text evidence="5">The sequence shown here is derived from an EMBL/GenBank/DDBJ whole genome shotgun (WGS) entry which is preliminary data.</text>
</comment>
<evidence type="ECO:0000313" key="6">
    <source>
        <dbReference type="Proteomes" id="UP000547058"/>
    </source>
</evidence>
<evidence type="ECO:0000256" key="1">
    <source>
        <dbReference type="ARBA" id="ARBA00001561"/>
    </source>
</evidence>
<dbReference type="EMBL" id="JACGXS010000001">
    <property type="protein sequence ID" value="MBA8681178.1"/>
    <property type="molecule type" value="Genomic_DNA"/>
</dbReference>
<protein>
    <recommendedName>
        <fullName evidence="2">N-acetylmuramoyl-L-alanine amidase</fullName>
        <ecNumber evidence="2">3.5.1.28</ecNumber>
    </recommendedName>
</protein>
<evidence type="ECO:0000313" key="5">
    <source>
        <dbReference type="EMBL" id="MBA8681178.1"/>
    </source>
</evidence>
<dbReference type="GO" id="GO:0008745">
    <property type="term" value="F:N-acetylmuramoyl-L-alanine amidase activity"/>
    <property type="evidence" value="ECO:0007669"/>
    <property type="project" value="UniProtKB-EC"/>
</dbReference>
<comment type="catalytic activity">
    <reaction evidence="1">
        <text>Hydrolyzes the link between N-acetylmuramoyl residues and L-amino acid residues in certain cell-wall glycopeptides.</text>
        <dbReference type="EC" id="3.5.1.28"/>
    </reaction>
</comment>
<evidence type="ECO:0000256" key="2">
    <source>
        <dbReference type="ARBA" id="ARBA00011901"/>
    </source>
</evidence>
<dbReference type="Proteomes" id="UP000547058">
    <property type="component" value="Unassembled WGS sequence"/>
</dbReference>
<dbReference type="SMART" id="SM00646">
    <property type="entry name" value="Ami_3"/>
    <property type="match status" value="1"/>
</dbReference>
<dbReference type="AlphaFoldDB" id="A0A7W3FKG0"/>
<dbReference type="RefSeq" id="WP_182338254.1">
    <property type="nucleotide sequence ID" value="NZ_JACGXS010000001.1"/>
</dbReference>
<feature type="domain" description="MurNAc-LAA" evidence="4">
    <location>
        <begin position="274"/>
        <end position="391"/>
    </location>
</feature>
<name>A0A7W3FKG0_9GAMM</name>
<dbReference type="Pfam" id="PF01520">
    <property type="entry name" value="Amidase_3"/>
    <property type="match status" value="1"/>
</dbReference>
<proteinExistence type="predicted"/>
<dbReference type="CDD" id="cd02696">
    <property type="entry name" value="MurNAc-LAA"/>
    <property type="match status" value="1"/>
</dbReference>
<dbReference type="PANTHER" id="PTHR30404">
    <property type="entry name" value="N-ACETYLMURAMOYL-L-ALANINE AMIDASE"/>
    <property type="match status" value="1"/>
</dbReference>
<evidence type="ECO:0000256" key="3">
    <source>
        <dbReference type="ARBA" id="ARBA00022801"/>
    </source>
</evidence>
<dbReference type="SUPFAM" id="SSF53187">
    <property type="entry name" value="Zn-dependent exopeptidases"/>
    <property type="match status" value="1"/>
</dbReference>